<evidence type="ECO:0000313" key="2">
    <source>
        <dbReference type="EMBL" id="EKC59209.1"/>
    </source>
</evidence>
<accession>K1SUS5</accession>
<keyword evidence="1" id="KW-0812">Transmembrane</keyword>
<dbReference type="EMBL" id="AJWY01009149">
    <property type="protein sequence ID" value="EKC59209.1"/>
    <property type="molecule type" value="Genomic_DNA"/>
</dbReference>
<proteinExistence type="predicted"/>
<name>K1SUS5_9ZZZZ</name>
<keyword evidence="1" id="KW-1133">Transmembrane helix</keyword>
<gene>
    <name evidence="2" type="ORF">LEA_13480</name>
</gene>
<reference evidence="2" key="1">
    <citation type="journal article" date="2013" name="Environ. Microbiol.">
        <title>Microbiota from the distal guts of lean and obese adolescents exhibit partial functional redundancy besides clear differences in community structure.</title>
        <authorList>
            <person name="Ferrer M."/>
            <person name="Ruiz A."/>
            <person name="Lanza F."/>
            <person name="Haange S.B."/>
            <person name="Oberbach A."/>
            <person name="Till H."/>
            <person name="Bargiela R."/>
            <person name="Campoy C."/>
            <person name="Segura M.T."/>
            <person name="Richter M."/>
            <person name="von Bergen M."/>
            <person name="Seifert J."/>
            <person name="Suarez A."/>
        </authorList>
    </citation>
    <scope>NUCLEOTIDE SEQUENCE</scope>
</reference>
<dbReference type="AlphaFoldDB" id="K1SUS5"/>
<comment type="caution">
    <text evidence="2">The sequence shown here is derived from an EMBL/GenBank/DDBJ whole genome shotgun (WGS) entry which is preliminary data.</text>
</comment>
<protein>
    <submittedName>
        <fullName evidence="2">Cna protein B-type domain protein</fullName>
    </submittedName>
</protein>
<feature type="transmembrane region" description="Helical" evidence="1">
    <location>
        <begin position="118"/>
        <end position="139"/>
    </location>
</feature>
<organism evidence="2">
    <name type="scientific">human gut metagenome</name>
    <dbReference type="NCBI Taxonomy" id="408170"/>
    <lineage>
        <taxon>unclassified sequences</taxon>
        <taxon>metagenomes</taxon>
        <taxon>organismal metagenomes</taxon>
    </lineage>
</organism>
<feature type="non-terminal residue" evidence="2">
    <location>
        <position position="146"/>
    </location>
</feature>
<keyword evidence="1" id="KW-0472">Membrane</keyword>
<evidence type="ECO:0000256" key="1">
    <source>
        <dbReference type="SAM" id="Phobius"/>
    </source>
</evidence>
<sequence>MKIKKPKRIMSLFLAALMCVTSLVGMGTTAYAAEETDDVYLISFPRDGDSNYNAEWGHGSLTFMNGWKTGNSRYTTVRAMGSYTGNICYCIEIGVPQQTGDSFTKKGENFGTTTLRPITAPFLLTILSCSSVVFSSTAIREPSQPR</sequence>